<keyword evidence="12" id="KW-1071">Ligand-gated ion channel</keyword>
<evidence type="ECO:0000256" key="13">
    <source>
        <dbReference type="ARBA" id="ARBA00023303"/>
    </source>
</evidence>
<name>A0ABD0LHA6_9CAEN</name>
<evidence type="ECO:0000256" key="9">
    <source>
        <dbReference type="ARBA" id="ARBA00023170"/>
    </source>
</evidence>
<comment type="caution">
    <text evidence="21">The sequence shown here is derived from an EMBL/GenBank/DDBJ whole genome shotgun (WGS) entry which is preliminary data.</text>
</comment>
<evidence type="ECO:0000256" key="17">
    <source>
        <dbReference type="PIRSR" id="PIRSR601508-3"/>
    </source>
</evidence>
<dbReference type="FunFam" id="3.40.190.10:FF:000024">
    <property type="entry name" value="Glutamate receptor, ionotropic, delta 1"/>
    <property type="match status" value="1"/>
</dbReference>
<evidence type="ECO:0000256" key="5">
    <source>
        <dbReference type="ARBA" id="ARBA00022989"/>
    </source>
</evidence>
<dbReference type="EMBL" id="JACVVK020000050">
    <property type="protein sequence ID" value="KAK7498613.1"/>
    <property type="molecule type" value="Genomic_DNA"/>
</dbReference>
<feature type="binding site" evidence="15">
    <location>
        <position position="468"/>
    </location>
    <ligand>
        <name>L-glutamate</name>
        <dbReference type="ChEBI" id="CHEBI:29985"/>
    </ligand>
</feature>
<keyword evidence="11" id="KW-0628">Postsynaptic cell membrane</keyword>
<evidence type="ECO:0000256" key="15">
    <source>
        <dbReference type="PIRSR" id="PIRSR601508-1"/>
    </source>
</evidence>
<gene>
    <name evidence="21" type="ORF">BaRGS_00010273</name>
</gene>
<evidence type="ECO:0000256" key="7">
    <source>
        <dbReference type="ARBA" id="ARBA00023065"/>
    </source>
</evidence>
<keyword evidence="7" id="KW-0406">Ion transport</keyword>
<feature type="transmembrane region" description="Helical" evidence="18">
    <location>
        <begin position="763"/>
        <end position="787"/>
    </location>
</feature>
<keyword evidence="5 18" id="KW-1133">Transmembrane helix</keyword>
<feature type="domain" description="Ionotropic glutamate receptor L-glutamate and glycine-binding" evidence="20">
    <location>
        <begin position="399"/>
        <end position="459"/>
    </location>
</feature>
<dbReference type="InterPro" id="IPR019594">
    <property type="entry name" value="Glu/Gly-bd"/>
</dbReference>
<feature type="site" description="Crucial to convey clamshell closure to channel opening" evidence="16">
    <location>
        <position position="612"/>
    </location>
</feature>
<proteinExistence type="predicted"/>
<evidence type="ECO:0000313" key="22">
    <source>
        <dbReference type="Proteomes" id="UP001519460"/>
    </source>
</evidence>
<evidence type="ECO:0000256" key="18">
    <source>
        <dbReference type="SAM" id="Phobius"/>
    </source>
</evidence>
<feature type="binding site" evidence="15">
    <location>
        <position position="470"/>
    </location>
    <ligand>
        <name>L-glutamate</name>
        <dbReference type="ChEBI" id="CHEBI:29985"/>
    </ligand>
</feature>
<keyword evidence="4 18" id="KW-0812">Transmembrane</keyword>
<evidence type="ECO:0000256" key="14">
    <source>
        <dbReference type="ARBA" id="ARBA00034100"/>
    </source>
</evidence>
<dbReference type="InterPro" id="IPR001828">
    <property type="entry name" value="ANF_lig-bd_rcpt"/>
</dbReference>
<keyword evidence="3" id="KW-1003">Cell membrane</keyword>
<evidence type="ECO:0000256" key="4">
    <source>
        <dbReference type="ARBA" id="ARBA00022692"/>
    </source>
</evidence>
<reference evidence="21 22" key="1">
    <citation type="journal article" date="2023" name="Sci. Data">
        <title>Genome assembly of the Korean intertidal mud-creeper Batillaria attramentaria.</title>
        <authorList>
            <person name="Patra A.K."/>
            <person name="Ho P.T."/>
            <person name="Jun S."/>
            <person name="Lee S.J."/>
            <person name="Kim Y."/>
            <person name="Won Y.J."/>
        </authorList>
    </citation>
    <scope>NUCLEOTIDE SEQUENCE [LARGE SCALE GENOMIC DNA]</scope>
    <source>
        <strain evidence="21">Wonlab-2016</strain>
    </source>
</reference>
<dbReference type="Pfam" id="PF10613">
    <property type="entry name" value="Lig_chan-Glu_bd"/>
    <property type="match status" value="1"/>
</dbReference>
<sequence>MLEDEPLTSDKNAAKVHAHDQFHSCITSAGQDSARRVFILFCLPQRGSLPFGCDAAYGHGNGVLERSGATNDVIHQAVGHLKTRHNTTTQMESSSAIQTRNIAMAELLNASLPPTLRSTSCSAIFVGLPSCATADMLVGMTSQTSIPTVIVTDDACPRSASANLICLSPWLQAWSAAVCDVIHRLQWNDVILVFDYALPTTRLRELVDRLADIKVASVLLPLNKVGTDISHYVMTSLETITVRTIVLCVDAVASKRLLQEIREGVGVMADLEWLVACPGPGQDVLHDLVARNPKVVSMVPLRPGDERLSTTVSTRHSLPCPVFPQAEMSVFQVITAMLPFIPPTTVSCSVEMLNSGFCHRNGTINAELLSAWTSQAHQSGFALCSHRHLSDVEWEMALPFVRNISSNGTEAFEGLCIDLINALAEELKFTYQLVAPGDGLFGAPEPDGSWNGMVGMVKRGEADMAIGPFTITSIRETVVDFTVPYMEDGGGILTLRKDPNPDLMRMFAPFTTTIWLATGGMVLLFGLVLFFINRFSPYSRQARGGGEASWNVAVSVWIIFSSFMEQGAVKQPRSTSARMVLGCWWVFTVLILSIYTATLAAMLTVTLEPDVIDSIDEVLASDVTPLTLTGTNWDTLFATADTGVYKQIGQRMEAGPDIRDISDAMSHVLKGGAAFLYDISQLDYLYKQDCQNLHLAKKVFNANGLGFVLPENAPYKQAFNNIILKLQEGGFVEMWRQRWWRGSRQCGGQQQLASLGLGKRLDVVSLAGILFLYGGVVLLCVVVQLAARSGALGRLSDLGRLAGAHVAHPFRHVQGAAGRQKPAPRQ</sequence>
<evidence type="ECO:0000256" key="8">
    <source>
        <dbReference type="ARBA" id="ARBA00023136"/>
    </source>
</evidence>
<feature type="domain" description="Ionotropic glutamate receptor C-terminal" evidence="19">
    <location>
        <begin position="397"/>
        <end position="742"/>
    </location>
</feature>
<evidence type="ECO:0000256" key="16">
    <source>
        <dbReference type="PIRSR" id="PIRSR601508-2"/>
    </source>
</evidence>
<keyword evidence="9" id="KW-0675">Receptor</keyword>
<evidence type="ECO:0000256" key="2">
    <source>
        <dbReference type="ARBA" id="ARBA00022448"/>
    </source>
</evidence>
<dbReference type="Gene3D" id="3.40.190.10">
    <property type="entry name" value="Periplasmic binding protein-like II"/>
    <property type="match status" value="2"/>
</dbReference>
<keyword evidence="2" id="KW-0813">Transport</keyword>
<dbReference type="InterPro" id="IPR015683">
    <property type="entry name" value="Ionotropic_Glu_rcpt"/>
</dbReference>
<evidence type="ECO:0000256" key="10">
    <source>
        <dbReference type="ARBA" id="ARBA00023180"/>
    </source>
</evidence>
<evidence type="ECO:0000256" key="1">
    <source>
        <dbReference type="ARBA" id="ARBA00004651"/>
    </source>
</evidence>
<keyword evidence="13" id="KW-0407">Ion channel</keyword>
<dbReference type="GO" id="GO:0034220">
    <property type="term" value="P:monoatomic ion transmembrane transport"/>
    <property type="evidence" value="ECO:0007669"/>
    <property type="project" value="UniProtKB-KW"/>
</dbReference>
<evidence type="ECO:0000259" key="19">
    <source>
        <dbReference type="SMART" id="SM00079"/>
    </source>
</evidence>
<keyword evidence="22" id="KW-1185">Reference proteome</keyword>
<dbReference type="SMART" id="SM00079">
    <property type="entry name" value="PBPe"/>
    <property type="match status" value="1"/>
</dbReference>
<feature type="site" description="Interaction with the cone snail toxin Con-ikot-ikot" evidence="16">
    <location>
        <position position="725"/>
    </location>
</feature>
<organism evidence="21 22">
    <name type="scientific">Batillaria attramentaria</name>
    <dbReference type="NCBI Taxonomy" id="370345"/>
    <lineage>
        <taxon>Eukaryota</taxon>
        <taxon>Metazoa</taxon>
        <taxon>Spiralia</taxon>
        <taxon>Lophotrochozoa</taxon>
        <taxon>Mollusca</taxon>
        <taxon>Gastropoda</taxon>
        <taxon>Caenogastropoda</taxon>
        <taxon>Sorbeoconcha</taxon>
        <taxon>Cerithioidea</taxon>
        <taxon>Batillariidae</taxon>
        <taxon>Batillaria</taxon>
    </lineage>
</organism>
<feature type="transmembrane region" description="Helical" evidence="18">
    <location>
        <begin position="584"/>
        <end position="605"/>
    </location>
</feature>
<evidence type="ECO:0000259" key="20">
    <source>
        <dbReference type="SMART" id="SM00918"/>
    </source>
</evidence>
<dbReference type="Pfam" id="PF00060">
    <property type="entry name" value="Lig_chan"/>
    <property type="match status" value="1"/>
</dbReference>
<comment type="subcellular location">
    <subcellularLocation>
        <location evidence="1">Cell membrane</location>
        <topology evidence="1">Multi-pass membrane protein</topology>
    </subcellularLocation>
    <subcellularLocation>
        <location evidence="14">Postsynaptic cell membrane</location>
    </subcellularLocation>
</comment>
<evidence type="ECO:0000256" key="12">
    <source>
        <dbReference type="ARBA" id="ARBA00023286"/>
    </source>
</evidence>
<evidence type="ECO:0000256" key="11">
    <source>
        <dbReference type="ARBA" id="ARBA00023257"/>
    </source>
</evidence>
<accession>A0ABD0LHA6</accession>
<keyword evidence="6" id="KW-0770">Synapse</keyword>
<feature type="binding site" evidence="15">
    <location>
        <position position="678"/>
    </location>
    <ligand>
        <name>L-glutamate</name>
        <dbReference type="ChEBI" id="CHEBI:29985"/>
    </ligand>
</feature>
<dbReference type="Pfam" id="PF01094">
    <property type="entry name" value="ANF_receptor"/>
    <property type="match status" value="1"/>
</dbReference>
<dbReference type="Gene3D" id="1.10.287.70">
    <property type="match status" value="1"/>
</dbReference>
<protein>
    <recommendedName>
        <fullName evidence="23">Glutamate receptor</fullName>
    </recommendedName>
</protein>
<evidence type="ECO:0000256" key="6">
    <source>
        <dbReference type="ARBA" id="ARBA00023018"/>
    </source>
</evidence>
<keyword evidence="17" id="KW-1015">Disulfide bond</keyword>
<feature type="transmembrane region" description="Helical" evidence="18">
    <location>
        <begin position="506"/>
        <end position="532"/>
    </location>
</feature>
<dbReference type="InterPro" id="IPR001320">
    <property type="entry name" value="Iontro_rcpt_C"/>
</dbReference>
<dbReference type="InterPro" id="IPR001508">
    <property type="entry name" value="Iono_Glu_rcpt_met"/>
</dbReference>
<dbReference type="PRINTS" id="PR00177">
    <property type="entry name" value="NMDARECEPTOR"/>
</dbReference>
<dbReference type="Proteomes" id="UP001519460">
    <property type="component" value="Unassembled WGS sequence"/>
</dbReference>
<feature type="binding site" evidence="15">
    <location>
        <position position="475"/>
    </location>
    <ligand>
        <name>L-glutamate</name>
        <dbReference type="ChEBI" id="CHEBI:29985"/>
    </ligand>
</feature>
<dbReference type="SUPFAM" id="SSF53850">
    <property type="entry name" value="Periplasmic binding protein-like II"/>
    <property type="match status" value="1"/>
</dbReference>
<dbReference type="SMART" id="SM00918">
    <property type="entry name" value="Lig_chan-Glu_bd"/>
    <property type="match status" value="1"/>
</dbReference>
<evidence type="ECO:0000313" key="21">
    <source>
        <dbReference type="EMBL" id="KAK7498613.1"/>
    </source>
</evidence>
<dbReference type="GO" id="GO:0045211">
    <property type="term" value="C:postsynaptic membrane"/>
    <property type="evidence" value="ECO:0007669"/>
    <property type="project" value="UniProtKB-SubCell"/>
</dbReference>
<dbReference type="PANTHER" id="PTHR18966">
    <property type="entry name" value="IONOTROPIC GLUTAMATE RECEPTOR"/>
    <property type="match status" value="1"/>
</dbReference>
<keyword evidence="8 18" id="KW-0472">Membrane</keyword>
<evidence type="ECO:0008006" key="23">
    <source>
        <dbReference type="Google" id="ProtNLM"/>
    </source>
</evidence>
<evidence type="ECO:0000256" key="3">
    <source>
        <dbReference type="ARBA" id="ARBA00022475"/>
    </source>
</evidence>
<feature type="disulfide bond" evidence="17">
    <location>
        <begin position="690"/>
        <end position="746"/>
    </location>
</feature>
<dbReference type="AlphaFoldDB" id="A0ABD0LHA6"/>
<keyword evidence="10" id="KW-0325">Glycoprotein</keyword>